<dbReference type="AlphaFoldDB" id="A0A915ZN59"/>
<feature type="compositionally biased region" description="Polar residues" evidence="1">
    <location>
        <begin position="15"/>
        <end position="27"/>
    </location>
</feature>
<name>A0A915ZN59_9GLOM</name>
<reference evidence="2" key="1">
    <citation type="submission" date="2020-05" db="EMBL/GenBank/DDBJ databases">
        <authorList>
            <person name="Rincon C."/>
            <person name="Sanders R I."/>
            <person name="Robbins C."/>
            <person name="Chaturvedi A."/>
        </authorList>
    </citation>
    <scope>NUCLEOTIDE SEQUENCE</scope>
    <source>
        <strain evidence="2">CHB12</strain>
    </source>
</reference>
<accession>A0A915ZN59</accession>
<evidence type="ECO:0000256" key="1">
    <source>
        <dbReference type="SAM" id="MobiDB-lite"/>
    </source>
</evidence>
<dbReference type="Proteomes" id="UP000684084">
    <property type="component" value="Unassembled WGS sequence"/>
</dbReference>
<sequence length="94" mass="10684">MGRKKSSVRNKVTKETPNNKVLASNNKTRQDFNKELTIPIQESLTEVNDRLKDSESTTESTNTSPLLQSRSMKDSDSDSEPERFDPFHLVVDDV</sequence>
<feature type="region of interest" description="Disordered" evidence="1">
    <location>
        <begin position="1"/>
        <end position="94"/>
    </location>
</feature>
<organism evidence="2 3">
    <name type="scientific">Rhizophagus irregularis</name>
    <dbReference type="NCBI Taxonomy" id="588596"/>
    <lineage>
        <taxon>Eukaryota</taxon>
        <taxon>Fungi</taxon>
        <taxon>Fungi incertae sedis</taxon>
        <taxon>Mucoromycota</taxon>
        <taxon>Glomeromycotina</taxon>
        <taxon>Glomeromycetes</taxon>
        <taxon>Glomerales</taxon>
        <taxon>Glomeraceae</taxon>
        <taxon>Rhizophagus</taxon>
    </lineage>
</organism>
<dbReference type="EMBL" id="CAGKOT010000050">
    <property type="protein sequence ID" value="CAB5384131.1"/>
    <property type="molecule type" value="Genomic_DNA"/>
</dbReference>
<protein>
    <submittedName>
        <fullName evidence="2">Uncharacterized protein</fullName>
    </submittedName>
</protein>
<feature type="compositionally biased region" description="Basic and acidic residues" evidence="1">
    <location>
        <begin position="71"/>
        <end position="86"/>
    </location>
</feature>
<evidence type="ECO:0000313" key="2">
    <source>
        <dbReference type="EMBL" id="CAB5384131.1"/>
    </source>
</evidence>
<gene>
    <name evidence="2" type="ORF">CHRIB12_LOCUS18741</name>
</gene>
<comment type="caution">
    <text evidence="2">The sequence shown here is derived from an EMBL/GenBank/DDBJ whole genome shotgun (WGS) entry which is preliminary data.</text>
</comment>
<proteinExistence type="predicted"/>
<evidence type="ECO:0000313" key="3">
    <source>
        <dbReference type="Proteomes" id="UP000684084"/>
    </source>
</evidence>